<proteinExistence type="predicted"/>
<dbReference type="GO" id="GO:0046872">
    <property type="term" value="F:metal ion binding"/>
    <property type="evidence" value="ECO:0007669"/>
    <property type="project" value="UniProtKB-KW"/>
</dbReference>
<evidence type="ECO:0000256" key="7">
    <source>
        <dbReference type="ARBA" id="ARBA00022750"/>
    </source>
</evidence>
<dbReference type="SUPFAM" id="SSF53098">
    <property type="entry name" value="Ribonuclease H-like"/>
    <property type="match status" value="1"/>
</dbReference>
<feature type="domain" description="Reverse transcriptase" evidence="17">
    <location>
        <begin position="123"/>
        <end position="301"/>
    </location>
</feature>
<keyword evidence="11" id="KW-0229">DNA integration</keyword>
<keyword evidence="12" id="KW-0695">RNA-directed DNA polymerase</keyword>
<reference evidence="19" key="1">
    <citation type="journal article" date="2016" name="Gigascience">
        <title>De novo construction of an expanded transcriptome assembly for the western tarnished plant bug, Lygus hesperus.</title>
        <authorList>
            <person name="Tassone E.E."/>
            <person name="Geib S.M."/>
            <person name="Hall B."/>
            <person name="Fabrick J.A."/>
            <person name="Brent C.S."/>
            <person name="Hull J.J."/>
        </authorList>
    </citation>
    <scope>NUCLEOTIDE SEQUENCE</scope>
</reference>
<keyword evidence="10" id="KW-0460">Magnesium</keyword>
<dbReference type="Pfam" id="PF00078">
    <property type="entry name" value="RVT_1"/>
    <property type="match status" value="1"/>
</dbReference>
<dbReference type="Pfam" id="PF17917">
    <property type="entry name" value="RT_RNaseH"/>
    <property type="match status" value="1"/>
</dbReference>
<evidence type="ECO:0000259" key="17">
    <source>
        <dbReference type="PROSITE" id="PS50878"/>
    </source>
</evidence>
<accession>A0A146LKA7</accession>
<evidence type="ECO:0000256" key="1">
    <source>
        <dbReference type="ARBA" id="ARBA00012493"/>
    </source>
</evidence>
<evidence type="ECO:0000256" key="2">
    <source>
        <dbReference type="ARBA" id="ARBA00022670"/>
    </source>
</evidence>
<dbReference type="Gene3D" id="3.10.10.10">
    <property type="entry name" value="HIV Type 1 Reverse Transcriptase, subunit A, domain 1"/>
    <property type="match status" value="1"/>
</dbReference>
<evidence type="ECO:0000259" key="18">
    <source>
        <dbReference type="PROSITE" id="PS50994"/>
    </source>
</evidence>
<organism evidence="19">
    <name type="scientific">Lygus hesperus</name>
    <name type="common">Western plant bug</name>
    <dbReference type="NCBI Taxonomy" id="30085"/>
    <lineage>
        <taxon>Eukaryota</taxon>
        <taxon>Metazoa</taxon>
        <taxon>Ecdysozoa</taxon>
        <taxon>Arthropoda</taxon>
        <taxon>Hexapoda</taxon>
        <taxon>Insecta</taxon>
        <taxon>Pterygota</taxon>
        <taxon>Neoptera</taxon>
        <taxon>Paraneoptera</taxon>
        <taxon>Hemiptera</taxon>
        <taxon>Heteroptera</taxon>
        <taxon>Panheteroptera</taxon>
        <taxon>Cimicomorpha</taxon>
        <taxon>Miridae</taxon>
        <taxon>Mirini</taxon>
        <taxon>Lygus</taxon>
    </lineage>
</organism>
<evidence type="ECO:0000256" key="12">
    <source>
        <dbReference type="ARBA" id="ARBA00022918"/>
    </source>
</evidence>
<evidence type="ECO:0000256" key="10">
    <source>
        <dbReference type="ARBA" id="ARBA00022842"/>
    </source>
</evidence>
<dbReference type="InterPro" id="IPR056924">
    <property type="entry name" value="SH3_Tf2-1"/>
</dbReference>
<dbReference type="Gene3D" id="3.30.420.10">
    <property type="entry name" value="Ribonuclease H-like superfamily/Ribonuclease H"/>
    <property type="match status" value="1"/>
</dbReference>
<dbReference type="GO" id="GO:0042575">
    <property type="term" value="C:DNA polymerase complex"/>
    <property type="evidence" value="ECO:0007669"/>
    <property type="project" value="UniProtKB-ARBA"/>
</dbReference>
<dbReference type="Pfam" id="PF00665">
    <property type="entry name" value="rve"/>
    <property type="match status" value="1"/>
</dbReference>
<dbReference type="GO" id="GO:0006508">
    <property type="term" value="P:proteolysis"/>
    <property type="evidence" value="ECO:0007669"/>
    <property type="project" value="UniProtKB-KW"/>
</dbReference>
<dbReference type="GO" id="GO:0004519">
    <property type="term" value="F:endonuclease activity"/>
    <property type="evidence" value="ECO:0007669"/>
    <property type="project" value="UniProtKB-KW"/>
</dbReference>
<dbReference type="Gene3D" id="3.10.20.370">
    <property type="match status" value="1"/>
</dbReference>
<evidence type="ECO:0000256" key="11">
    <source>
        <dbReference type="ARBA" id="ARBA00022908"/>
    </source>
</evidence>
<keyword evidence="5" id="KW-0540">Nuclease</keyword>
<dbReference type="InterPro" id="IPR041373">
    <property type="entry name" value="RT_RNaseH"/>
</dbReference>
<dbReference type="GO" id="GO:0004190">
    <property type="term" value="F:aspartic-type endopeptidase activity"/>
    <property type="evidence" value="ECO:0007669"/>
    <property type="project" value="UniProtKB-KW"/>
</dbReference>
<feature type="compositionally biased region" description="Acidic residues" evidence="16">
    <location>
        <begin position="933"/>
        <end position="945"/>
    </location>
</feature>
<keyword evidence="6" id="KW-0479">Metal-binding</keyword>
<dbReference type="InterPro" id="IPR043128">
    <property type="entry name" value="Rev_trsase/Diguanyl_cyclase"/>
</dbReference>
<dbReference type="GO" id="GO:0015074">
    <property type="term" value="P:DNA integration"/>
    <property type="evidence" value="ECO:0007669"/>
    <property type="project" value="UniProtKB-KW"/>
</dbReference>
<dbReference type="InterPro" id="IPR001584">
    <property type="entry name" value="Integrase_cat-core"/>
</dbReference>
<gene>
    <name evidence="19" type="primary">TY3B-I_34</name>
    <name evidence="19" type="ORF">g.91610</name>
</gene>
<keyword evidence="14" id="KW-0238">DNA-binding</keyword>
<dbReference type="CDD" id="cd09274">
    <property type="entry name" value="RNase_HI_RT_Ty3"/>
    <property type="match status" value="1"/>
</dbReference>
<evidence type="ECO:0000313" key="19">
    <source>
        <dbReference type="EMBL" id="JAQ08524.1"/>
    </source>
</evidence>
<dbReference type="PANTHER" id="PTHR37984">
    <property type="entry name" value="PROTEIN CBG26694"/>
    <property type="match status" value="1"/>
</dbReference>
<evidence type="ECO:0000256" key="14">
    <source>
        <dbReference type="ARBA" id="ARBA00023125"/>
    </source>
</evidence>
<dbReference type="Gene3D" id="3.30.70.270">
    <property type="match status" value="2"/>
</dbReference>
<dbReference type="PROSITE" id="PS50878">
    <property type="entry name" value="RT_POL"/>
    <property type="match status" value="1"/>
</dbReference>
<dbReference type="GO" id="GO:0003887">
    <property type="term" value="F:DNA-directed DNA polymerase activity"/>
    <property type="evidence" value="ECO:0007669"/>
    <property type="project" value="UniProtKB-KW"/>
</dbReference>
<evidence type="ECO:0000256" key="4">
    <source>
        <dbReference type="ARBA" id="ARBA00022695"/>
    </source>
</evidence>
<evidence type="ECO:0000256" key="9">
    <source>
        <dbReference type="ARBA" id="ARBA00022801"/>
    </source>
</evidence>
<evidence type="ECO:0000256" key="15">
    <source>
        <dbReference type="ARBA" id="ARBA00023172"/>
    </source>
</evidence>
<dbReference type="CDD" id="cd01647">
    <property type="entry name" value="RT_LTR"/>
    <property type="match status" value="1"/>
</dbReference>
<dbReference type="InterPro" id="IPR036397">
    <property type="entry name" value="RNaseH_sf"/>
</dbReference>
<evidence type="ECO:0000256" key="8">
    <source>
        <dbReference type="ARBA" id="ARBA00022759"/>
    </source>
</evidence>
<dbReference type="InterPro" id="IPR012337">
    <property type="entry name" value="RNaseH-like_sf"/>
</dbReference>
<dbReference type="InterPro" id="IPR050951">
    <property type="entry name" value="Retrovirus_Pol_polyprotein"/>
</dbReference>
<evidence type="ECO:0000256" key="16">
    <source>
        <dbReference type="SAM" id="MobiDB-lite"/>
    </source>
</evidence>
<keyword evidence="3" id="KW-0808">Transferase</keyword>
<keyword evidence="2" id="KW-0645">Protease</keyword>
<dbReference type="InterPro" id="IPR041588">
    <property type="entry name" value="Integrase_H2C2"/>
</dbReference>
<feature type="domain" description="Integrase catalytic" evidence="18">
    <location>
        <begin position="646"/>
        <end position="806"/>
    </location>
</feature>
<evidence type="ECO:0000256" key="3">
    <source>
        <dbReference type="ARBA" id="ARBA00022679"/>
    </source>
</evidence>
<dbReference type="Pfam" id="PF17921">
    <property type="entry name" value="Integrase_H2C2"/>
    <property type="match status" value="1"/>
</dbReference>
<evidence type="ECO:0000256" key="6">
    <source>
        <dbReference type="ARBA" id="ARBA00022723"/>
    </source>
</evidence>
<protein>
    <recommendedName>
        <fullName evidence="1">RNA-directed DNA polymerase</fullName>
        <ecNumber evidence="1">2.7.7.49</ecNumber>
    </recommendedName>
</protein>
<dbReference type="InterPro" id="IPR000477">
    <property type="entry name" value="RT_dom"/>
</dbReference>
<dbReference type="GO" id="GO:0006310">
    <property type="term" value="P:DNA recombination"/>
    <property type="evidence" value="ECO:0007669"/>
    <property type="project" value="UniProtKB-KW"/>
</dbReference>
<name>A0A146LKA7_LYGHE</name>
<dbReference type="EMBL" id="GDHC01010105">
    <property type="protein sequence ID" value="JAQ08524.1"/>
    <property type="molecule type" value="Transcribed_RNA"/>
</dbReference>
<keyword evidence="7" id="KW-0064">Aspartyl protease</keyword>
<dbReference type="PROSITE" id="PS50994">
    <property type="entry name" value="INTEGRASE"/>
    <property type="match status" value="1"/>
</dbReference>
<dbReference type="InterPro" id="IPR043502">
    <property type="entry name" value="DNA/RNA_pol_sf"/>
</dbReference>
<evidence type="ECO:0000256" key="5">
    <source>
        <dbReference type="ARBA" id="ARBA00022722"/>
    </source>
</evidence>
<dbReference type="SUPFAM" id="SSF56672">
    <property type="entry name" value="DNA/RNA polymerases"/>
    <property type="match status" value="1"/>
</dbReference>
<dbReference type="FunFam" id="3.30.70.270:FF:000020">
    <property type="entry name" value="Transposon Tf2-6 polyprotein-like Protein"/>
    <property type="match status" value="1"/>
</dbReference>
<dbReference type="FunFam" id="3.10.20.370:FF:000001">
    <property type="entry name" value="Retrovirus-related Pol polyprotein from transposon 17.6-like protein"/>
    <property type="match status" value="1"/>
</dbReference>
<keyword evidence="8" id="KW-0255">Endonuclease</keyword>
<dbReference type="Pfam" id="PF24626">
    <property type="entry name" value="SH3_Tf2-1"/>
    <property type="match status" value="1"/>
</dbReference>
<dbReference type="GO" id="GO:0003677">
    <property type="term" value="F:DNA binding"/>
    <property type="evidence" value="ECO:0007669"/>
    <property type="project" value="UniProtKB-KW"/>
</dbReference>
<evidence type="ECO:0000256" key="13">
    <source>
        <dbReference type="ARBA" id="ARBA00022932"/>
    </source>
</evidence>
<sequence length="945" mass="107325">MFPVLVAPNLVPSLILGMDFLRSFEITINFADMSCRSDSGSTAEFCALATEHDLAPEYREAVGRIHQRLAKLSEPDADGKLRATNLMVHEIRLKPGTLPIKQPVRPVSGPIRQALHEELDKLIQQGIVEPSQSPWCSPLVLQKKKNGSLRLCFDGRKLNQVTEKDSYPLPHIHSTLDMLKGAKFISSIDLKSAFHQIELSEESKPLTAFAVPGRGLWQYKRVVFGGVNSAAAFQRLCDAVIAGIDNVFGYLDDLILVSRTAEEHIALLNSVIDRLERANLTINAEKCELFRSSLLFLGFIVDSEGLRASPDKIAAIVDFPRMKTQREVRRFLGLCGYYRRFVPNFSKVASPLTDLLRKGRKFTWSLECEQAFARIKTLLTNAPVMAVPNFDLPFFVQTDASGEGLGAVLTQKFPDGEKVIAYTSRKLNKLERSYSATELECLSVIHAIQRWRMYLEGCHFTVITDHHALRWLKELKDPNPRLTRWALKLQSYDYEIEYRKGSLNKVPDALSRAPVSPACAFQLIPDQVIDPWYLRMMQNVTSNPDAYPLWKTEGGLLYKFLADRDELVNTWKLVVPKEQRNQLLDLNHATPSSGHFGVFKTLKRIAAEFYWPKMRRDVQSFVAKCSVCAAFKTPTTKPAGTMGRHHVSRPWELIAMDFTGKYPRSPRRNEYMLSVQCLFTKFILLFPMTNCRVANLVKLLEDKVFCVYGVPSGIVCDNGAQFTSRQFTQLMQDKNVQVRYTALYHPQADPVERAHRELKRMMGSFMQGHQSHARWDEYLPQFQLAINSSVNEATGFAPASIFFNHRMCAANRDLAGEFVDIDAPQAAVQANKDRIAELHPQVQRNIDRQFLRNKKRYDAGRNPHSYQIGDLVWHRTFPQSSAVNKLSKKLSPKFVGPFRIVARHGNVVYSLEDRDGAGVGKWHIQDLLPDRTEESEEDSSSEESE</sequence>
<dbReference type="Gene3D" id="1.10.340.70">
    <property type="match status" value="1"/>
</dbReference>
<feature type="region of interest" description="Disordered" evidence="16">
    <location>
        <begin position="926"/>
        <end position="945"/>
    </location>
</feature>
<dbReference type="EC" id="2.7.7.49" evidence="1"/>
<keyword evidence="9" id="KW-0378">Hydrolase</keyword>
<dbReference type="GO" id="GO:0003964">
    <property type="term" value="F:RNA-directed DNA polymerase activity"/>
    <property type="evidence" value="ECO:0007669"/>
    <property type="project" value="UniProtKB-KW"/>
</dbReference>
<dbReference type="AlphaFoldDB" id="A0A146LKA7"/>
<keyword evidence="13" id="KW-0239">DNA-directed DNA polymerase</keyword>
<dbReference type="PANTHER" id="PTHR37984:SF5">
    <property type="entry name" value="PROTEIN NYNRIN-LIKE"/>
    <property type="match status" value="1"/>
</dbReference>
<keyword evidence="4" id="KW-0548">Nucleotidyltransferase</keyword>
<dbReference type="FunFam" id="1.10.340.70:FF:000001">
    <property type="entry name" value="Retrovirus-related Pol polyprotein from transposon gypsy-like Protein"/>
    <property type="match status" value="1"/>
</dbReference>
<keyword evidence="15" id="KW-0233">DNA recombination</keyword>